<dbReference type="SMART" id="SM00184">
    <property type="entry name" value="RING"/>
    <property type="match status" value="1"/>
</dbReference>
<evidence type="ECO:0000256" key="15">
    <source>
        <dbReference type="ARBA" id="ARBA00023242"/>
    </source>
</evidence>
<dbReference type="InterPro" id="IPR001841">
    <property type="entry name" value="Znf_RING"/>
</dbReference>
<feature type="compositionally biased region" description="Low complexity" evidence="22">
    <location>
        <begin position="150"/>
        <end position="162"/>
    </location>
</feature>
<feature type="compositionally biased region" description="Polar residues" evidence="22">
    <location>
        <begin position="132"/>
        <end position="146"/>
    </location>
</feature>
<evidence type="ECO:0000256" key="9">
    <source>
        <dbReference type="ARBA" id="ARBA00022763"/>
    </source>
</evidence>
<evidence type="ECO:0000256" key="1">
    <source>
        <dbReference type="ARBA" id="ARBA00000900"/>
    </source>
</evidence>
<keyword evidence="21" id="KW-0175">Coiled coil</keyword>
<dbReference type="EMBL" id="KL142370">
    <property type="protein sequence ID" value="KDR81862.1"/>
    <property type="molecule type" value="Genomic_DNA"/>
</dbReference>
<keyword evidence="14 20" id="KW-0234">DNA repair</keyword>
<comment type="similarity">
    <text evidence="4">Belongs to the RAD18 family.</text>
</comment>
<keyword evidence="9 20" id="KW-0227">DNA damage</keyword>
<reference evidence="26" key="1">
    <citation type="journal article" date="2014" name="Proc. Natl. Acad. Sci. U.S.A.">
        <title>Extensive sampling of basidiomycete genomes demonstrates inadequacy of the white-rot/brown-rot paradigm for wood decay fungi.</title>
        <authorList>
            <person name="Riley R."/>
            <person name="Salamov A.A."/>
            <person name="Brown D.W."/>
            <person name="Nagy L.G."/>
            <person name="Floudas D."/>
            <person name="Held B.W."/>
            <person name="Levasseur A."/>
            <person name="Lombard V."/>
            <person name="Morin E."/>
            <person name="Otillar R."/>
            <person name="Lindquist E.A."/>
            <person name="Sun H."/>
            <person name="LaButti K.M."/>
            <person name="Schmutz J."/>
            <person name="Jabbour D."/>
            <person name="Luo H."/>
            <person name="Baker S.E."/>
            <person name="Pisabarro A.G."/>
            <person name="Walton J.D."/>
            <person name="Blanchette R.A."/>
            <person name="Henrissat B."/>
            <person name="Martin F."/>
            <person name="Cullen D."/>
            <person name="Hibbett D.S."/>
            <person name="Grigoriev I.V."/>
        </authorList>
    </citation>
    <scope>NUCLEOTIDE SEQUENCE [LARGE SCALE GENOMIC DNA]</scope>
    <source>
        <strain evidence="26">CBS 339.88</strain>
    </source>
</reference>
<dbReference type="Pfam" id="PF13923">
    <property type="entry name" value="zf-C3HC4_2"/>
    <property type="match status" value="1"/>
</dbReference>
<dbReference type="GO" id="GO:0006513">
    <property type="term" value="P:protein monoubiquitination"/>
    <property type="evidence" value="ECO:0007669"/>
    <property type="project" value="InterPro"/>
</dbReference>
<feature type="region of interest" description="Disordered" evidence="22">
    <location>
        <begin position="244"/>
        <end position="268"/>
    </location>
</feature>
<dbReference type="PANTHER" id="PTHR14134:SF2">
    <property type="entry name" value="E3 UBIQUITIN-PROTEIN LIGASE RAD18"/>
    <property type="match status" value="1"/>
</dbReference>
<gene>
    <name evidence="25" type="ORF">GALMADRAFT_135257</name>
</gene>
<evidence type="ECO:0000256" key="11">
    <source>
        <dbReference type="ARBA" id="ARBA00022786"/>
    </source>
</evidence>
<evidence type="ECO:0000256" key="14">
    <source>
        <dbReference type="ARBA" id="ARBA00023204"/>
    </source>
</evidence>
<keyword evidence="26" id="KW-1185">Reference proteome</keyword>
<comment type="pathway">
    <text evidence="3">Protein modification; protein ubiquitination.</text>
</comment>
<dbReference type="SUPFAM" id="SSF57850">
    <property type="entry name" value="RING/U-box"/>
    <property type="match status" value="1"/>
</dbReference>
<feature type="domain" description="UBZ4-type" evidence="24">
    <location>
        <begin position="204"/>
        <end position="232"/>
    </location>
</feature>
<evidence type="ECO:0000256" key="12">
    <source>
        <dbReference type="ARBA" id="ARBA00022833"/>
    </source>
</evidence>
<dbReference type="EC" id="2.3.2.27" evidence="5"/>
<comment type="subcellular location">
    <subcellularLocation>
        <location evidence="2">Nucleus</location>
    </subcellularLocation>
</comment>
<dbReference type="PROSITE" id="PS00518">
    <property type="entry name" value="ZF_RING_1"/>
    <property type="match status" value="1"/>
</dbReference>
<dbReference type="InterPro" id="IPR004580">
    <property type="entry name" value="Rad18_fungi"/>
</dbReference>
<evidence type="ECO:0000256" key="17">
    <source>
        <dbReference type="ARBA" id="ARBA00074353"/>
    </source>
</evidence>
<dbReference type="GO" id="GO:0008270">
    <property type="term" value="F:zinc ion binding"/>
    <property type="evidence" value="ECO:0007669"/>
    <property type="project" value="UniProtKB-KW"/>
</dbReference>
<dbReference type="PROSITE" id="PS51908">
    <property type="entry name" value="ZF_UBZ4"/>
    <property type="match status" value="1"/>
</dbReference>
<dbReference type="Gene3D" id="3.30.40.10">
    <property type="entry name" value="Zinc/RING finger domain, C3HC4 (zinc finger)"/>
    <property type="match status" value="1"/>
</dbReference>
<keyword evidence="10 19" id="KW-0863">Zinc-finger</keyword>
<evidence type="ECO:0000313" key="25">
    <source>
        <dbReference type="EMBL" id="KDR81862.1"/>
    </source>
</evidence>
<evidence type="ECO:0000256" key="21">
    <source>
        <dbReference type="SAM" id="Coils"/>
    </source>
</evidence>
<evidence type="ECO:0000256" key="5">
    <source>
        <dbReference type="ARBA" id="ARBA00012483"/>
    </source>
</evidence>
<evidence type="ECO:0000256" key="18">
    <source>
        <dbReference type="ARBA" id="ARBA00082369"/>
    </source>
</evidence>
<dbReference type="InterPro" id="IPR006642">
    <property type="entry name" value="Rad18_UBZ4"/>
</dbReference>
<feature type="region of interest" description="Disordered" evidence="22">
    <location>
        <begin position="370"/>
        <end position="418"/>
    </location>
</feature>
<organism evidence="25 26">
    <name type="scientific">Galerina marginata (strain CBS 339.88)</name>
    <dbReference type="NCBI Taxonomy" id="685588"/>
    <lineage>
        <taxon>Eukaryota</taxon>
        <taxon>Fungi</taxon>
        <taxon>Dikarya</taxon>
        <taxon>Basidiomycota</taxon>
        <taxon>Agaricomycotina</taxon>
        <taxon>Agaricomycetes</taxon>
        <taxon>Agaricomycetidae</taxon>
        <taxon>Agaricales</taxon>
        <taxon>Agaricineae</taxon>
        <taxon>Strophariaceae</taxon>
        <taxon>Galerina</taxon>
    </lineage>
</organism>
<evidence type="ECO:0000256" key="13">
    <source>
        <dbReference type="ARBA" id="ARBA00023125"/>
    </source>
</evidence>
<name>A0A067THN8_GALM3</name>
<evidence type="ECO:0000256" key="4">
    <source>
        <dbReference type="ARBA" id="ARBA00009506"/>
    </source>
</evidence>
<dbReference type="FunFam" id="3.30.40.10:FF:000172">
    <property type="entry name" value="E3 ubiquitin-protein ligase RAD18"/>
    <property type="match status" value="1"/>
</dbReference>
<dbReference type="HOGENOM" id="CLU_028491_3_0_1"/>
<evidence type="ECO:0000256" key="7">
    <source>
        <dbReference type="ARBA" id="ARBA00022679"/>
    </source>
</evidence>
<dbReference type="GO" id="GO:0003697">
    <property type="term" value="F:single-stranded DNA binding"/>
    <property type="evidence" value="ECO:0007669"/>
    <property type="project" value="InterPro"/>
</dbReference>
<feature type="domain" description="RING-type" evidence="23">
    <location>
        <begin position="34"/>
        <end position="72"/>
    </location>
</feature>
<evidence type="ECO:0000313" key="26">
    <source>
        <dbReference type="Proteomes" id="UP000027222"/>
    </source>
</evidence>
<accession>A0A067THN8</accession>
<keyword evidence="8" id="KW-0479">Metal-binding</keyword>
<evidence type="ECO:0000259" key="23">
    <source>
        <dbReference type="PROSITE" id="PS50089"/>
    </source>
</evidence>
<evidence type="ECO:0000256" key="3">
    <source>
        <dbReference type="ARBA" id="ARBA00004906"/>
    </source>
</evidence>
<dbReference type="InterPro" id="IPR013083">
    <property type="entry name" value="Znf_RING/FYVE/PHD"/>
</dbReference>
<dbReference type="InterPro" id="IPR017907">
    <property type="entry name" value="Znf_RING_CS"/>
</dbReference>
<dbReference type="GO" id="GO:0006281">
    <property type="term" value="P:DNA repair"/>
    <property type="evidence" value="ECO:0007669"/>
    <property type="project" value="UniProtKB-KW"/>
</dbReference>
<feature type="region of interest" description="Disordered" evidence="22">
    <location>
        <begin position="108"/>
        <end position="173"/>
    </location>
</feature>
<keyword evidence="12" id="KW-0862">Zinc</keyword>
<dbReference type="GO" id="GO:0005634">
    <property type="term" value="C:nucleus"/>
    <property type="evidence" value="ECO:0007669"/>
    <property type="project" value="UniProtKB-SubCell"/>
</dbReference>
<evidence type="ECO:0000256" key="20">
    <source>
        <dbReference type="PROSITE-ProRule" id="PRU01256"/>
    </source>
</evidence>
<protein>
    <recommendedName>
        <fullName evidence="6">Postreplication repair E3 ubiquitin-protein ligase RAD18</fullName>
        <ecNumber evidence="5">2.3.2.27</ecNumber>
    </recommendedName>
    <alternativeName>
        <fullName evidence="17">Postreplication repair E3 ubiquitin-protein ligase rad18</fullName>
    </alternativeName>
    <alternativeName>
        <fullName evidence="16 18">RING-type E3 ubiquitin transferase RAD18</fullName>
    </alternativeName>
</protein>
<dbReference type="GO" id="GO:0097505">
    <property type="term" value="C:Rad6-Rad18 complex"/>
    <property type="evidence" value="ECO:0007669"/>
    <property type="project" value="TreeGrafter"/>
</dbReference>
<dbReference type="PANTHER" id="PTHR14134">
    <property type="entry name" value="E3 UBIQUITIN-PROTEIN LIGASE RAD18"/>
    <property type="match status" value="1"/>
</dbReference>
<evidence type="ECO:0000256" key="22">
    <source>
        <dbReference type="SAM" id="MobiDB-lite"/>
    </source>
</evidence>
<keyword evidence="15" id="KW-0539">Nucleus</keyword>
<dbReference type="AlphaFoldDB" id="A0A067THN8"/>
<sequence length="418" mass="46645">MNFLRAAADIPDPTDFPPHGKAPGLRTLDASLRCDICGELYDAPVTISCGHCFCSNCIRTSLASKQECPSCRKTANEAHIRPNPTLENVISAWKDTRPFILRLIKREEEESGTSSQHLDKGNVRKRKRVTERSSSPNSVLENTAGPSRNPLSSSDPVVPKSPSKSKKLKGKSEDIIDLFSSDADEGEIEAPPNPSNLIPKAEDLVACPLCQKRVRYRILNVHMDNSCKDAPPSENAAESWLKLMGGGKNSHQKGKHKKQQPDSDDEYPLPLAAYTTLKDRQLKDMLVQHDLPLSGDRSNWEQRHRKWVMLFNANLDKSASNRKSKAELRRDLKKWEEEMTKKKKIVITDVKAYQIEHKSEFTRLIAEARPTKQTAAPGRIEALKSSSPSHIVDEAPPQSSSSITGVEENIVVDSENEE</sequence>
<comment type="catalytic activity">
    <reaction evidence="1">
        <text>S-ubiquitinyl-[E2 ubiquitin-conjugating enzyme]-L-cysteine + [acceptor protein]-L-lysine = [E2 ubiquitin-conjugating enzyme]-L-cysteine + N(6)-ubiquitinyl-[acceptor protein]-L-lysine.</text>
        <dbReference type="EC" id="2.3.2.27"/>
    </reaction>
</comment>
<dbReference type="OrthoDB" id="9049620at2759"/>
<keyword evidence="11" id="KW-0833">Ubl conjugation pathway</keyword>
<evidence type="ECO:0000256" key="2">
    <source>
        <dbReference type="ARBA" id="ARBA00004123"/>
    </source>
</evidence>
<dbReference type="InterPro" id="IPR039577">
    <property type="entry name" value="Rad18"/>
</dbReference>
<evidence type="ECO:0000256" key="10">
    <source>
        <dbReference type="ARBA" id="ARBA00022771"/>
    </source>
</evidence>
<evidence type="ECO:0000259" key="24">
    <source>
        <dbReference type="PROSITE" id="PS51908"/>
    </source>
</evidence>
<keyword evidence="13" id="KW-0238">DNA-binding</keyword>
<feature type="coiled-coil region" evidence="21">
    <location>
        <begin position="318"/>
        <end position="345"/>
    </location>
</feature>
<dbReference type="STRING" id="685588.A0A067THN8"/>
<dbReference type="Proteomes" id="UP000027222">
    <property type="component" value="Unassembled WGS sequence"/>
</dbReference>
<dbReference type="PROSITE" id="PS50089">
    <property type="entry name" value="ZF_RING_2"/>
    <property type="match status" value="1"/>
</dbReference>
<evidence type="ECO:0000256" key="8">
    <source>
        <dbReference type="ARBA" id="ARBA00022723"/>
    </source>
</evidence>
<proteinExistence type="inferred from homology"/>
<evidence type="ECO:0000256" key="6">
    <source>
        <dbReference type="ARBA" id="ARBA00015551"/>
    </source>
</evidence>
<evidence type="ECO:0000256" key="16">
    <source>
        <dbReference type="ARBA" id="ARBA00031783"/>
    </source>
</evidence>
<keyword evidence="7" id="KW-0808">Transferase</keyword>
<evidence type="ECO:0000256" key="19">
    <source>
        <dbReference type="PROSITE-ProRule" id="PRU00175"/>
    </source>
</evidence>
<dbReference type="GO" id="GO:0006301">
    <property type="term" value="P:DNA damage tolerance"/>
    <property type="evidence" value="ECO:0007669"/>
    <property type="project" value="InterPro"/>
</dbReference>
<dbReference type="GO" id="GO:0061630">
    <property type="term" value="F:ubiquitin protein ligase activity"/>
    <property type="evidence" value="ECO:0007669"/>
    <property type="project" value="UniProtKB-EC"/>
</dbReference>
<dbReference type="NCBIfam" id="TIGR00599">
    <property type="entry name" value="rad18"/>
    <property type="match status" value="1"/>
</dbReference>